<evidence type="ECO:0000256" key="3">
    <source>
        <dbReference type="ARBA" id="ARBA00023163"/>
    </source>
</evidence>
<reference evidence="6 7" key="1">
    <citation type="submission" date="2019-04" db="EMBL/GenBank/DDBJ databases">
        <title>Cohnella sp. nov. isolated from preserved vegetables.</title>
        <authorList>
            <person name="Lin S.-Y."/>
            <person name="Hung M.-H."/>
            <person name="Young C.-C."/>
        </authorList>
    </citation>
    <scope>NUCLEOTIDE SEQUENCE [LARGE SCALE GENOMIC DNA]</scope>
    <source>
        <strain evidence="6 7">CC-MHH1044</strain>
    </source>
</reference>
<dbReference type="InterPro" id="IPR028082">
    <property type="entry name" value="Peripla_BP_I"/>
</dbReference>
<keyword evidence="2" id="KW-0238">DNA-binding</keyword>
<dbReference type="Gene3D" id="3.40.50.2300">
    <property type="match status" value="2"/>
</dbReference>
<evidence type="ECO:0000256" key="4">
    <source>
        <dbReference type="SAM" id="MobiDB-lite"/>
    </source>
</evidence>
<keyword evidence="3" id="KW-0804">Transcription</keyword>
<dbReference type="Pfam" id="PF13377">
    <property type="entry name" value="Peripla_BP_3"/>
    <property type="match status" value="1"/>
</dbReference>
<accession>A0A4S4C847</accession>
<keyword evidence="7" id="KW-1185">Reference proteome</keyword>
<dbReference type="InterPro" id="IPR046335">
    <property type="entry name" value="LacI/GalR-like_sensor"/>
</dbReference>
<organism evidence="6 7">
    <name type="scientific">Cohnella fermenti</name>
    <dbReference type="NCBI Taxonomy" id="2565925"/>
    <lineage>
        <taxon>Bacteria</taxon>
        <taxon>Bacillati</taxon>
        <taxon>Bacillota</taxon>
        <taxon>Bacilli</taxon>
        <taxon>Bacillales</taxon>
        <taxon>Paenibacillaceae</taxon>
        <taxon>Cohnella</taxon>
    </lineage>
</organism>
<dbReference type="SUPFAM" id="SSF53822">
    <property type="entry name" value="Periplasmic binding protein-like I"/>
    <property type="match status" value="1"/>
</dbReference>
<dbReference type="SUPFAM" id="SSF47413">
    <property type="entry name" value="lambda repressor-like DNA-binding domains"/>
    <property type="match status" value="1"/>
</dbReference>
<dbReference type="OrthoDB" id="2029945at2"/>
<dbReference type="InterPro" id="IPR010982">
    <property type="entry name" value="Lambda_DNA-bd_dom_sf"/>
</dbReference>
<evidence type="ECO:0000256" key="1">
    <source>
        <dbReference type="ARBA" id="ARBA00023015"/>
    </source>
</evidence>
<feature type="domain" description="HTH lacI-type" evidence="5">
    <location>
        <begin position="38"/>
        <end position="92"/>
    </location>
</feature>
<gene>
    <name evidence="6" type="ORF">E6C55_02480</name>
</gene>
<evidence type="ECO:0000259" key="5">
    <source>
        <dbReference type="PROSITE" id="PS50932"/>
    </source>
</evidence>
<dbReference type="CDD" id="cd06267">
    <property type="entry name" value="PBP1_LacI_sugar_binding-like"/>
    <property type="match status" value="1"/>
</dbReference>
<dbReference type="GO" id="GO:0000976">
    <property type="term" value="F:transcription cis-regulatory region binding"/>
    <property type="evidence" value="ECO:0007669"/>
    <property type="project" value="TreeGrafter"/>
</dbReference>
<dbReference type="CDD" id="cd01392">
    <property type="entry name" value="HTH_LacI"/>
    <property type="match status" value="1"/>
</dbReference>
<name>A0A4S4C847_9BACL</name>
<evidence type="ECO:0000313" key="7">
    <source>
        <dbReference type="Proteomes" id="UP000310636"/>
    </source>
</evidence>
<dbReference type="Proteomes" id="UP000310636">
    <property type="component" value="Unassembled WGS sequence"/>
</dbReference>
<feature type="region of interest" description="Disordered" evidence="4">
    <location>
        <begin position="369"/>
        <end position="390"/>
    </location>
</feature>
<dbReference type="PROSITE" id="PS50932">
    <property type="entry name" value="HTH_LACI_2"/>
    <property type="match status" value="1"/>
</dbReference>
<dbReference type="Gene3D" id="1.10.260.40">
    <property type="entry name" value="lambda repressor-like DNA-binding domains"/>
    <property type="match status" value="1"/>
</dbReference>
<dbReference type="InterPro" id="IPR000843">
    <property type="entry name" value="HTH_LacI"/>
</dbReference>
<sequence>MGPVGRVASARHRDLAAAPPRGRCRRLPMKTNSGIQVKQIAEAAGVSSSTVSMVLNNRAGEFRIAESTIERILQAADELGYRHAPRNKSKKRNHHKSLLCAFCPTNFEKGPIAQYYAGIQRYWSEQDVTYETVLFPFELGRLKDKASWLSSEFIAGALLMALTEEDIGFIENHKFDIPIILINRTAKGYCSVLTDDYAVGDSAMAHFIKRGHRSFGIVSPNYSSRALSLRSTGYRDRFNVFRSENGDVFFAPVTYGDDSDEGGYIAMNALLDSGSIPTSVFIPSDNMISGAMRSIHEHRLDCPEEIEVISYGNKAVNSIVQPGVTSFAPPSAEMSYRSAELLHRFMKEGRWVDNVKLSFEAQCVYRDSSPERGTIRRENGSGQGSREETS</sequence>
<protein>
    <submittedName>
        <fullName evidence="6">LacI family transcriptional regulator</fullName>
    </submittedName>
</protein>
<proteinExistence type="predicted"/>
<evidence type="ECO:0000313" key="6">
    <source>
        <dbReference type="EMBL" id="THF84182.1"/>
    </source>
</evidence>
<evidence type="ECO:0000256" key="2">
    <source>
        <dbReference type="ARBA" id="ARBA00023125"/>
    </source>
</evidence>
<dbReference type="GO" id="GO:0003700">
    <property type="term" value="F:DNA-binding transcription factor activity"/>
    <property type="evidence" value="ECO:0007669"/>
    <property type="project" value="TreeGrafter"/>
</dbReference>
<dbReference type="EMBL" id="SSOB01000002">
    <property type="protein sequence ID" value="THF84182.1"/>
    <property type="molecule type" value="Genomic_DNA"/>
</dbReference>
<comment type="caution">
    <text evidence="6">The sequence shown here is derived from an EMBL/GenBank/DDBJ whole genome shotgun (WGS) entry which is preliminary data.</text>
</comment>
<dbReference type="Pfam" id="PF00356">
    <property type="entry name" value="LacI"/>
    <property type="match status" value="1"/>
</dbReference>
<dbReference type="PANTHER" id="PTHR30146">
    <property type="entry name" value="LACI-RELATED TRANSCRIPTIONAL REPRESSOR"/>
    <property type="match status" value="1"/>
</dbReference>
<dbReference type="SMART" id="SM00354">
    <property type="entry name" value="HTH_LACI"/>
    <property type="match status" value="1"/>
</dbReference>
<dbReference type="AlphaFoldDB" id="A0A4S4C847"/>
<dbReference type="PANTHER" id="PTHR30146:SF24">
    <property type="entry name" value="XYLOSE OPERON REGULATORY PROTEIN"/>
    <property type="match status" value="1"/>
</dbReference>
<keyword evidence="1" id="KW-0805">Transcription regulation</keyword>
<feature type="region of interest" description="Disordered" evidence="4">
    <location>
        <begin position="1"/>
        <end position="20"/>
    </location>
</feature>